<protein>
    <submittedName>
        <fullName evidence="1">Uncharacterized protein</fullName>
    </submittedName>
</protein>
<organism evidence="1">
    <name type="scientific">marine metagenome</name>
    <dbReference type="NCBI Taxonomy" id="408172"/>
    <lineage>
        <taxon>unclassified sequences</taxon>
        <taxon>metagenomes</taxon>
        <taxon>ecological metagenomes</taxon>
    </lineage>
</organism>
<name>A0A382W5I1_9ZZZZ</name>
<dbReference type="AlphaFoldDB" id="A0A382W5I1"/>
<dbReference type="EMBL" id="UINC01156903">
    <property type="protein sequence ID" value="SVD53585.1"/>
    <property type="molecule type" value="Genomic_DNA"/>
</dbReference>
<gene>
    <name evidence="1" type="ORF">METZ01_LOCUS406439</name>
</gene>
<accession>A0A382W5I1</accession>
<evidence type="ECO:0000313" key="1">
    <source>
        <dbReference type="EMBL" id="SVD53585.1"/>
    </source>
</evidence>
<reference evidence="1" key="1">
    <citation type="submission" date="2018-05" db="EMBL/GenBank/DDBJ databases">
        <authorList>
            <person name="Lanie J.A."/>
            <person name="Ng W.-L."/>
            <person name="Kazmierczak K.M."/>
            <person name="Andrzejewski T.M."/>
            <person name="Davidsen T.M."/>
            <person name="Wayne K.J."/>
            <person name="Tettelin H."/>
            <person name="Glass J.I."/>
            <person name="Rusch D."/>
            <person name="Podicherti R."/>
            <person name="Tsui H.-C.T."/>
            <person name="Winkler M.E."/>
        </authorList>
    </citation>
    <scope>NUCLEOTIDE SEQUENCE</scope>
</reference>
<proteinExistence type="predicted"/>
<sequence>MSLQGHRARVLGETSSRVVGLVSDLFREVSKGLQYTSEVTLRSVELGGLVGNSFPL</sequence>